<dbReference type="Gene3D" id="3.30.30.10">
    <property type="entry name" value="Knottin, scorpion toxin-like"/>
    <property type="match status" value="1"/>
</dbReference>
<feature type="chain" id="PRO_5006059499" description="Invertebrate defensins family profile domain-containing protein" evidence="3">
    <location>
        <begin position="20"/>
        <end position="141"/>
    </location>
</feature>
<protein>
    <recommendedName>
        <fullName evidence="4">Invertebrate defensins family profile domain-containing protein</fullName>
    </recommendedName>
</protein>
<keyword evidence="3" id="KW-0732">Signal</keyword>
<dbReference type="GO" id="GO:0006952">
    <property type="term" value="P:defense response"/>
    <property type="evidence" value="ECO:0007669"/>
    <property type="project" value="InterPro"/>
</dbReference>
<evidence type="ECO:0000256" key="2">
    <source>
        <dbReference type="ARBA" id="ARBA00023157"/>
    </source>
</evidence>
<feature type="signal peptide" evidence="3">
    <location>
        <begin position="1"/>
        <end position="19"/>
    </location>
</feature>
<keyword evidence="2" id="KW-1015">Disulfide bond</keyword>
<proteinExistence type="inferred from homology"/>
<dbReference type="EMBL" id="CCYA01000267">
    <property type="protein sequence ID" value="CEH15591.1"/>
    <property type="molecule type" value="Genomic_DNA"/>
</dbReference>
<evidence type="ECO:0000313" key="6">
    <source>
        <dbReference type="Proteomes" id="UP000054845"/>
    </source>
</evidence>
<reference evidence="5 6" key="1">
    <citation type="submission" date="2014-09" db="EMBL/GenBank/DDBJ databases">
        <authorList>
            <person name="Magalhaes I.L.F."/>
            <person name="Oliveira U."/>
            <person name="Santos F.R."/>
            <person name="Vidigal T.H.D.A."/>
            <person name="Brescovit A.D."/>
            <person name="Santos A.J."/>
        </authorList>
    </citation>
    <scope>NUCLEOTIDE SEQUENCE [LARGE SCALE GENOMIC DNA]</scope>
</reference>
<dbReference type="OrthoDB" id="4245109at2759"/>
<dbReference type="InterPro" id="IPR001542">
    <property type="entry name" value="Defensin_invertebrate/fungal"/>
</dbReference>
<dbReference type="Proteomes" id="UP000054845">
    <property type="component" value="Unassembled WGS sequence"/>
</dbReference>
<evidence type="ECO:0000259" key="4">
    <source>
        <dbReference type="PROSITE" id="PS51378"/>
    </source>
</evidence>
<accession>A0A0P1BHB7</accession>
<feature type="domain" description="Invertebrate defensins family profile" evidence="4">
    <location>
        <begin position="97"/>
        <end position="141"/>
    </location>
</feature>
<dbReference type="AlphaFoldDB" id="A0A0P1BHB7"/>
<sequence length="141" mass="14710">MKFFAIASTFAIVAAFASAAAVDSSFELVEARETPTCLIDGAISGACNLKCEHRGAKSGSCSSGTCVCSYRKRSEDEHSAMMAKRAEDLASRDLVRRLSCQVGNIGPLNSGDALCSASCLDATGGKKDGHCNEDSVCICNK</sequence>
<evidence type="ECO:0000256" key="1">
    <source>
        <dbReference type="ARBA" id="ARBA00007085"/>
    </source>
</evidence>
<name>A0A0P1BHB7_9BASI</name>
<dbReference type="PROSITE" id="PS51378">
    <property type="entry name" value="INVERT_DEFENSINS"/>
    <property type="match status" value="1"/>
</dbReference>
<keyword evidence="6" id="KW-1185">Reference proteome</keyword>
<evidence type="ECO:0000313" key="5">
    <source>
        <dbReference type="EMBL" id="CEH15591.1"/>
    </source>
</evidence>
<comment type="similarity">
    <text evidence="1">Belongs to the invertebrate defensin family.</text>
</comment>
<dbReference type="InterPro" id="IPR036574">
    <property type="entry name" value="Scorpion_toxin-like_sf"/>
</dbReference>
<organism evidence="5 6">
    <name type="scientific">Ceraceosorus bombacis</name>
    <dbReference type="NCBI Taxonomy" id="401625"/>
    <lineage>
        <taxon>Eukaryota</taxon>
        <taxon>Fungi</taxon>
        <taxon>Dikarya</taxon>
        <taxon>Basidiomycota</taxon>
        <taxon>Ustilaginomycotina</taxon>
        <taxon>Exobasidiomycetes</taxon>
        <taxon>Ceraceosorales</taxon>
        <taxon>Ceraceosoraceae</taxon>
        <taxon>Ceraceosorus</taxon>
    </lineage>
</organism>
<dbReference type="SUPFAM" id="SSF57095">
    <property type="entry name" value="Scorpion toxin-like"/>
    <property type="match status" value="1"/>
</dbReference>
<evidence type="ECO:0000256" key="3">
    <source>
        <dbReference type="SAM" id="SignalP"/>
    </source>
</evidence>